<dbReference type="AlphaFoldDB" id="A0AAQ3L4I1"/>
<evidence type="ECO:0000313" key="3">
    <source>
        <dbReference type="Proteomes" id="UP001327560"/>
    </source>
</evidence>
<keyword evidence="3" id="KW-1185">Reference proteome</keyword>
<name>A0AAQ3L4I1_9LILI</name>
<dbReference type="EMBL" id="CP136897">
    <property type="protein sequence ID" value="WOL18041.1"/>
    <property type="molecule type" value="Genomic_DNA"/>
</dbReference>
<protein>
    <submittedName>
        <fullName evidence="2">Uncharacterized protein</fullName>
    </submittedName>
</protein>
<feature type="region of interest" description="Disordered" evidence="1">
    <location>
        <begin position="1"/>
        <end position="21"/>
    </location>
</feature>
<evidence type="ECO:0000256" key="1">
    <source>
        <dbReference type="SAM" id="MobiDB-lite"/>
    </source>
</evidence>
<sequence>MGGMSGSLEFMKRPNNPEGTAEDFRVGLAANKNVPVPVNTDAPKLPTRSPACSSVSSVASSAGVFLQVPMPTRRSAHATITGRPREEVPSALSLLLEDIRLVSV</sequence>
<reference evidence="2 3" key="1">
    <citation type="submission" date="2023-10" db="EMBL/GenBank/DDBJ databases">
        <title>Chromosome-scale genome assembly provides insights into flower coloration mechanisms of Canna indica.</title>
        <authorList>
            <person name="Li C."/>
        </authorList>
    </citation>
    <scope>NUCLEOTIDE SEQUENCE [LARGE SCALE GENOMIC DNA]</scope>
    <source>
        <tissue evidence="2">Flower</tissue>
    </source>
</reference>
<organism evidence="2 3">
    <name type="scientific">Canna indica</name>
    <name type="common">Indian-shot</name>
    <dbReference type="NCBI Taxonomy" id="4628"/>
    <lineage>
        <taxon>Eukaryota</taxon>
        <taxon>Viridiplantae</taxon>
        <taxon>Streptophyta</taxon>
        <taxon>Embryophyta</taxon>
        <taxon>Tracheophyta</taxon>
        <taxon>Spermatophyta</taxon>
        <taxon>Magnoliopsida</taxon>
        <taxon>Liliopsida</taxon>
        <taxon>Zingiberales</taxon>
        <taxon>Cannaceae</taxon>
        <taxon>Canna</taxon>
    </lineage>
</organism>
<dbReference type="Proteomes" id="UP001327560">
    <property type="component" value="Chromosome 8"/>
</dbReference>
<gene>
    <name evidence="2" type="ORF">Cni_G26834</name>
</gene>
<accession>A0AAQ3L4I1</accession>
<evidence type="ECO:0000313" key="2">
    <source>
        <dbReference type="EMBL" id="WOL18041.1"/>
    </source>
</evidence>
<proteinExistence type="predicted"/>